<evidence type="ECO:0000313" key="2">
    <source>
        <dbReference type="Proteomes" id="UP000001941"/>
    </source>
</evidence>
<dbReference type="InParanoid" id="Q2FU49"/>
<dbReference type="KEGG" id="mhu:Mhun_2492"/>
<dbReference type="OrthoDB" id="118054at2157"/>
<dbReference type="RefSeq" id="WP_011449450.1">
    <property type="nucleotide sequence ID" value="NC_007796.1"/>
</dbReference>
<dbReference type="eggNOG" id="arCOG02636">
    <property type="taxonomic scope" value="Archaea"/>
</dbReference>
<evidence type="ECO:0000313" key="1">
    <source>
        <dbReference type="EMBL" id="ABD42192.1"/>
    </source>
</evidence>
<dbReference type="GeneID" id="3924798"/>
<dbReference type="STRING" id="323259.Mhun_2492"/>
<name>Q2FU49_METHJ</name>
<accession>Q2FU49</accession>
<protein>
    <submittedName>
        <fullName evidence="1">Uncharacterized protein</fullName>
    </submittedName>
</protein>
<dbReference type="eggNOG" id="arCOG08946">
    <property type="taxonomic scope" value="Archaea"/>
</dbReference>
<keyword evidence="2" id="KW-1185">Reference proteome</keyword>
<reference evidence="2" key="1">
    <citation type="journal article" date="2016" name="Stand. Genomic Sci.">
        <title>Complete genome sequence of Methanospirillum hungatei type strain JF1.</title>
        <authorList>
            <person name="Gunsalus R.P."/>
            <person name="Cook L.E."/>
            <person name="Crable B."/>
            <person name="Rohlin L."/>
            <person name="McDonald E."/>
            <person name="Mouttaki H."/>
            <person name="Sieber J.R."/>
            <person name="Poweleit N."/>
            <person name="Zhou H."/>
            <person name="Lapidus A.L."/>
            <person name="Daligault H.E."/>
            <person name="Land M."/>
            <person name="Gilna P."/>
            <person name="Ivanova N."/>
            <person name="Kyrpides N."/>
            <person name="Culley D.E."/>
            <person name="McInerney M.J."/>
        </authorList>
    </citation>
    <scope>NUCLEOTIDE SEQUENCE [LARGE SCALE GENOMIC DNA]</scope>
    <source>
        <strain evidence="2">ATCC 27890 / DSM 864 / NBRC 100397 / JF-1</strain>
    </source>
</reference>
<dbReference type="EnsemblBacteria" id="ABD42192">
    <property type="protein sequence ID" value="ABD42192"/>
    <property type="gene ID" value="Mhun_2492"/>
</dbReference>
<organism evidence="1 2">
    <name type="scientific">Methanospirillum hungatei JF-1 (strain ATCC 27890 / DSM 864 / NBRC 100397 / JF-1)</name>
    <dbReference type="NCBI Taxonomy" id="323259"/>
    <lineage>
        <taxon>Archaea</taxon>
        <taxon>Methanobacteriati</taxon>
        <taxon>Methanobacteriota</taxon>
        <taxon>Stenosarchaea group</taxon>
        <taxon>Methanomicrobia</taxon>
        <taxon>Methanomicrobiales</taxon>
        <taxon>Methanospirillaceae</taxon>
        <taxon>Methanospirillum</taxon>
    </lineage>
</organism>
<dbReference type="AlphaFoldDB" id="Q2FU49"/>
<dbReference type="Proteomes" id="UP000001941">
    <property type="component" value="Chromosome"/>
</dbReference>
<dbReference type="HOGENOM" id="CLU_370745_0_0_2"/>
<gene>
    <name evidence="1" type="ordered locus">Mhun_2492</name>
</gene>
<sequence>MIPDIHQDCIQVIRKAGFLDNICSLRKRNLIIKDYNHSISCFYVTLDDLRQVIIWDCSKESDISDEIKKELIIHLKNTGACAGYRIISSTISQVINGQTRDPEYSNIIEPLPELIQTGILCESADISESLDTYLDALHRTLSGVFYRTYGESDRERRELLVLSGILETVTKKIFESSGIDFYTVPEHSWISYLVKCGSAIPGYLKDKPPYLPDPVTHSMMVREGCSLPVPEPIRIYLIDPVILVRAFSRLITRVRDRNTRKKDYIASNCDISSLISSPVFFHVIRYINESEGTPVVIDPQSGNGELLLLLLRSHTGKEDSPRDRFSRIADTVFCSDPSFSSVLLTRFGLILHAIDGDLRHPDLFQLCEKEQLDMFRSHIRVGNILFSKEIANEYLSVHEAQAAVHSLRPSDEDWLENIPRPAMLITAPCRQKAMKDPEVHQYLCKHFSSYSYDAMTALYTAEYAIRMQHRSFIFLPSAWLSDMHAGPFRKMIRRSRVTQIILDEHPSERDLSDTWSCICAGNISSSIGITRFTNNGCMVSYHLNRDDLPKEDGWNLEDPLESVVLSYLLKDSVSLSEYCLGALYTPEDLSEHNHDGCWISLKDTSDGLLITAGDTYENAADIIIKGPDEYLEGLLGSSLIRWYYRYISKNQPSLHPEQLIAAIPFHQPDWYSPEEMEHVRQITKSLHRLTFLKQRRECARSFHDKERIRKKIQQIEEEINKGVCSLYQIPKTLQDRLVIRDGGMIHHFLR</sequence>
<proteinExistence type="predicted"/>
<dbReference type="EMBL" id="CP000254">
    <property type="protein sequence ID" value="ABD42192.1"/>
    <property type="molecule type" value="Genomic_DNA"/>
</dbReference>